<keyword evidence="1" id="KW-1133">Transmembrane helix</keyword>
<sequence length="75" mass="8239">MVKQQIKGFIAGTLVVTALAVVSLFIGGYLGTNANRDACAKYGEATQQQTTFITYGLIESKCFTNYKQEWLDVNP</sequence>
<proteinExistence type="predicted"/>
<accession>A0A6J7WW90</accession>
<name>A0A6J7WW90_9CAUD</name>
<organism evidence="2">
    <name type="scientific">uncultured Caudovirales phage</name>
    <dbReference type="NCBI Taxonomy" id="2100421"/>
    <lineage>
        <taxon>Viruses</taxon>
        <taxon>Duplodnaviria</taxon>
        <taxon>Heunggongvirae</taxon>
        <taxon>Uroviricota</taxon>
        <taxon>Caudoviricetes</taxon>
        <taxon>Peduoviridae</taxon>
        <taxon>Maltschvirus</taxon>
        <taxon>Maltschvirus maltsch</taxon>
    </lineage>
</organism>
<keyword evidence="1" id="KW-0472">Membrane</keyword>
<protein>
    <submittedName>
        <fullName evidence="2">Uncharacterized protein</fullName>
    </submittedName>
</protein>
<gene>
    <name evidence="2" type="ORF">UFOVP361_76</name>
</gene>
<feature type="transmembrane region" description="Helical" evidence="1">
    <location>
        <begin position="9"/>
        <end position="31"/>
    </location>
</feature>
<dbReference type="EMBL" id="LR798301">
    <property type="protein sequence ID" value="CAB5222276.1"/>
    <property type="molecule type" value="Genomic_DNA"/>
</dbReference>
<reference evidence="2" key="1">
    <citation type="submission" date="2020-05" db="EMBL/GenBank/DDBJ databases">
        <authorList>
            <person name="Chiriac C."/>
            <person name="Salcher M."/>
            <person name="Ghai R."/>
            <person name="Kavagutti S V."/>
        </authorList>
    </citation>
    <scope>NUCLEOTIDE SEQUENCE</scope>
</reference>
<evidence type="ECO:0000313" key="2">
    <source>
        <dbReference type="EMBL" id="CAB5222276.1"/>
    </source>
</evidence>
<evidence type="ECO:0000256" key="1">
    <source>
        <dbReference type="SAM" id="Phobius"/>
    </source>
</evidence>
<keyword evidence="1" id="KW-0812">Transmembrane</keyword>